<evidence type="ECO:0000313" key="8">
    <source>
        <dbReference type="Proteomes" id="UP000275078"/>
    </source>
</evidence>
<feature type="compositionally biased region" description="Acidic residues" evidence="4">
    <location>
        <begin position="345"/>
        <end position="354"/>
    </location>
</feature>
<dbReference type="AlphaFoldDB" id="A0A3N4IJS6"/>
<dbReference type="GO" id="GO:0005634">
    <property type="term" value="C:nucleus"/>
    <property type="evidence" value="ECO:0007669"/>
    <property type="project" value="UniProtKB-SubCell"/>
</dbReference>
<dbReference type="InterPro" id="IPR001005">
    <property type="entry name" value="SANT/Myb"/>
</dbReference>
<evidence type="ECO:0000259" key="5">
    <source>
        <dbReference type="PROSITE" id="PS50090"/>
    </source>
</evidence>
<feature type="region of interest" description="Disordered" evidence="4">
    <location>
        <begin position="1"/>
        <end position="134"/>
    </location>
</feature>
<feature type="region of interest" description="Disordered" evidence="4">
    <location>
        <begin position="341"/>
        <end position="452"/>
    </location>
</feature>
<feature type="compositionally biased region" description="Basic and acidic residues" evidence="4">
    <location>
        <begin position="628"/>
        <end position="646"/>
    </location>
</feature>
<feature type="compositionally biased region" description="Basic and acidic residues" evidence="4">
    <location>
        <begin position="601"/>
        <end position="619"/>
    </location>
</feature>
<dbReference type="InterPro" id="IPR017930">
    <property type="entry name" value="Myb_dom"/>
</dbReference>
<feature type="compositionally biased region" description="Polar residues" evidence="4">
    <location>
        <begin position="779"/>
        <end position="788"/>
    </location>
</feature>
<evidence type="ECO:0000256" key="3">
    <source>
        <dbReference type="ARBA" id="ARBA00023242"/>
    </source>
</evidence>
<dbReference type="PANTHER" id="PTHR46380">
    <property type="entry name" value="CYCLIN-D-BINDING MYB-LIKE TRANSCRIPTION FACTOR 1"/>
    <property type="match status" value="1"/>
</dbReference>
<keyword evidence="2" id="KW-0238">DNA-binding</keyword>
<evidence type="ECO:0000256" key="2">
    <source>
        <dbReference type="ARBA" id="ARBA00023125"/>
    </source>
</evidence>
<dbReference type="Gene3D" id="1.10.10.60">
    <property type="entry name" value="Homeodomain-like"/>
    <property type="match status" value="1"/>
</dbReference>
<comment type="subcellular location">
    <subcellularLocation>
        <location evidence="1">Nucleus</location>
    </subcellularLocation>
</comment>
<feature type="compositionally biased region" description="Basic and acidic residues" evidence="4">
    <location>
        <begin position="751"/>
        <end position="767"/>
    </location>
</feature>
<dbReference type="CDD" id="cd00167">
    <property type="entry name" value="SANT"/>
    <property type="match status" value="1"/>
</dbReference>
<dbReference type="PROSITE" id="PS51294">
    <property type="entry name" value="HTH_MYB"/>
    <property type="match status" value="1"/>
</dbReference>
<evidence type="ECO:0000259" key="6">
    <source>
        <dbReference type="PROSITE" id="PS51294"/>
    </source>
</evidence>
<feature type="compositionally biased region" description="Basic and acidic residues" evidence="4">
    <location>
        <begin position="478"/>
        <end position="492"/>
    </location>
</feature>
<dbReference type="PANTHER" id="PTHR46380:SF2">
    <property type="entry name" value="CYCLIN-D-BINDING MYB-LIKE TRANSCRIPTION FACTOR 1"/>
    <property type="match status" value="1"/>
</dbReference>
<gene>
    <name evidence="7" type="ORF">BJ508DRAFT_412805</name>
</gene>
<feature type="compositionally biased region" description="Acidic residues" evidence="4">
    <location>
        <begin position="431"/>
        <end position="440"/>
    </location>
</feature>
<feature type="compositionally biased region" description="Basic and acidic residues" evidence="4">
    <location>
        <begin position="535"/>
        <end position="578"/>
    </location>
</feature>
<keyword evidence="3" id="KW-0539">Nucleus</keyword>
<accession>A0A3N4IJS6</accession>
<feature type="region of interest" description="Disordered" evidence="4">
    <location>
        <begin position="821"/>
        <end position="873"/>
    </location>
</feature>
<evidence type="ECO:0000256" key="4">
    <source>
        <dbReference type="SAM" id="MobiDB-lite"/>
    </source>
</evidence>
<protein>
    <submittedName>
        <fullName evidence="7">Uncharacterized protein</fullName>
    </submittedName>
</protein>
<keyword evidence="8" id="KW-1185">Reference proteome</keyword>
<dbReference type="InterPro" id="IPR009057">
    <property type="entry name" value="Homeodomain-like_sf"/>
</dbReference>
<feature type="region of interest" description="Disordered" evidence="4">
    <location>
        <begin position="519"/>
        <end position="793"/>
    </location>
</feature>
<dbReference type="EMBL" id="ML119659">
    <property type="protein sequence ID" value="RPA84431.1"/>
    <property type="molecule type" value="Genomic_DNA"/>
</dbReference>
<proteinExistence type="predicted"/>
<dbReference type="Proteomes" id="UP000275078">
    <property type="component" value="Unassembled WGS sequence"/>
</dbReference>
<dbReference type="SUPFAM" id="SSF46689">
    <property type="entry name" value="Homeodomain-like"/>
    <property type="match status" value="1"/>
</dbReference>
<feature type="compositionally biased region" description="Basic and acidic residues" evidence="4">
    <location>
        <begin position="382"/>
        <end position="394"/>
    </location>
</feature>
<organism evidence="7 8">
    <name type="scientific">Ascobolus immersus RN42</name>
    <dbReference type="NCBI Taxonomy" id="1160509"/>
    <lineage>
        <taxon>Eukaryota</taxon>
        <taxon>Fungi</taxon>
        <taxon>Dikarya</taxon>
        <taxon>Ascomycota</taxon>
        <taxon>Pezizomycotina</taxon>
        <taxon>Pezizomycetes</taxon>
        <taxon>Pezizales</taxon>
        <taxon>Ascobolaceae</taxon>
        <taxon>Ascobolus</taxon>
    </lineage>
</organism>
<dbReference type="SMART" id="SM00717">
    <property type="entry name" value="SANT"/>
    <property type="match status" value="3"/>
</dbReference>
<feature type="compositionally biased region" description="Pro residues" evidence="4">
    <location>
        <begin position="830"/>
        <end position="851"/>
    </location>
</feature>
<dbReference type="GO" id="GO:0000976">
    <property type="term" value="F:transcription cis-regulatory region binding"/>
    <property type="evidence" value="ECO:0007669"/>
    <property type="project" value="TreeGrafter"/>
</dbReference>
<feature type="compositionally biased region" description="Basic and acidic residues" evidence="4">
    <location>
        <begin position="730"/>
        <end position="744"/>
    </location>
</feature>
<sequence>MARTPKSTPRSSAKRVAPTITYKSAEFVSDDTDEYSASSSEDSSPSPKRKKTNSKSDGPSEDSNPPPKRKKTNSEHDRSSNSSLISSSPPPRSQKTKQSTVNDSDDDPSETFLRQKNRRSGVVAPSEDEPHLTGPLTASELAALQAAIASYKSEYDLDDKGFAECVWAKHGKKNKGFWDHFVEALPGRTRVTTYRRLKNMCPLYPPQDWTPEDDDELRSLFVTMGPKWVEIGHEMERNGEEVRDRWRNHLEIAELVHKKNLGKWTKEEDGVLIGEVRKGLVEQGKIAEDSETDPREFPLVEAGVQLLALSEKLGTRDRAQISLHWELLRRRWRKNQRNGLKEEITTSDEEEDADPSSVPGTVREKRVGSAIPGEPRKKRKRSPEAKPDGEESMAKRKAKSRQSAPVAQKHQKSDTPKKPRITRERNLNFTDSEDSDDSDGESPVKATRPANYKLVVRPAGSIQLVDEAELETSTTSIKEVKQREPVKEKKHEEVVTIETVQHNVVEEFEDLSIMPIDAMEGVEVEEPSSPQKNKHKDEKAERKKEKKKEKERAKKQEDDEKEKKDRNAQQEPEKHTENNYDAALMSAAVTSILEATLPAPSDKDKKKSEKRERKEREKSAVAVASEPKVLDADALLEKEKRRQEKKERKKERKRERRKEKKEKKKQKQMELVETGAANPSTVAADSVGGNDLASPHVSEKSKKKEKKEKQQREKVDAVEDPMDVDSVEPAESRKPKKVEERSTAEDDMDLDEPHRPDQSTKLHEQDPAKQQAEATAAQITISTPTVQPLSKKAQKKLEVAARKASKAVSEAALSQTVIVPQSEFDEAPSDPVPPPTPVPKTAPATPAPKPTLTPKVKSAPVTPVPKPMDTPVAKIAPVTPRTTSIRSDISTRLANDPFQHPKDIDWNDLVRTKYPMVAVDSLPKPESIQASYIQAASEDFKVWEWGWLVRDLKNYTSATGAEGIDWKRLEKAQGVWGVPAHKVWKKCKKMLSRELGLGKKVKKMGAIECCELLEKAIVEEASKVRAD</sequence>
<feature type="compositionally biased region" description="Acidic residues" evidence="4">
    <location>
        <begin position="718"/>
        <end position="728"/>
    </location>
</feature>
<feature type="compositionally biased region" description="Low complexity" evidence="4">
    <location>
        <begin position="768"/>
        <end position="778"/>
    </location>
</feature>
<feature type="compositionally biased region" description="Basic residues" evidence="4">
    <location>
        <begin position="647"/>
        <end position="666"/>
    </location>
</feature>
<feature type="compositionally biased region" description="Polar residues" evidence="4">
    <location>
        <begin position="1"/>
        <end position="11"/>
    </location>
</feature>
<feature type="compositionally biased region" description="Basic and acidic residues" evidence="4">
    <location>
        <begin position="697"/>
        <end position="717"/>
    </location>
</feature>
<dbReference type="OrthoDB" id="39591at2759"/>
<evidence type="ECO:0000313" key="7">
    <source>
        <dbReference type="EMBL" id="RPA84431.1"/>
    </source>
</evidence>
<dbReference type="InterPro" id="IPR051651">
    <property type="entry name" value="DMTF1_DNA-bind_reg"/>
</dbReference>
<reference evidence="7 8" key="1">
    <citation type="journal article" date="2018" name="Nat. Ecol. Evol.">
        <title>Pezizomycetes genomes reveal the molecular basis of ectomycorrhizal truffle lifestyle.</title>
        <authorList>
            <person name="Murat C."/>
            <person name="Payen T."/>
            <person name="Noel B."/>
            <person name="Kuo A."/>
            <person name="Morin E."/>
            <person name="Chen J."/>
            <person name="Kohler A."/>
            <person name="Krizsan K."/>
            <person name="Balestrini R."/>
            <person name="Da Silva C."/>
            <person name="Montanini B."/>
            <person name="Hainaut M."/>
            <person name="Levati E."/>
            <person name="Barry K.W."/>
            <person name="Belfiori B."/>
            <person name="Cichocki N."/>
            <person name="Clum A."/>
            <person name="Dockter R.B."/>
            <person name="Fauchery L."/>
            <person name="Guy J."/>
            <person name="Iotti M."/>
            <person name="Le Tacon F."/>
            <person name="Lindquist E.A."/>
            <person name="Lipzen A."/>
            <person name="Malagnac F."/>
            <person name="Mello A."/>
            <person name="Molinier V."/>
            <person name="Miyauchi S."/>
            <person name="Poulain J."/>
            <person name="Riccioni C."/>
            <person name="Rubini A."/>
            <person name="Sitrit Y."/>
            <person name="Splivallo R."/>
            <person name="Traeger S."/>
            <person name="Wang M."/>
            <person name="Zifcakova L."/>
            <person name="Wipf D."/>
            <person name="Zambonelli A."/>
            <person name="Paolocci F."/>
            <person name="Nowrousian M."/>
            <person name="Ottonello S."/>
            <person name="Baldrian P."/>
            <person name="Spatafora J.W."/>
            <person name="Henrissat B."/>
            <person name="Nagy L.G."/>
            <person name="Aury J.M."/>
            <person name="Wincker P."/>
            <person name="Grigoriev I.V."/>
            <person name="Bonfante P."/>
            <person name="Martin F.M."/>
        </authorList>
    </citation>
    <scope>NUCLEOTIDE SEQUENCE [LARGE SCALE GENOMIC DNA]</scope>
    <source>
        <strain evidence="7 8">RN42</strain>
    </source>
</reference>
<feature type="compositionally biased region" description="Low complexity" evidence="4">
    <location>
        <begin position="35"/>
        <end position="46"/>
    </location>
</feature>
<evidence type="ECO:0000256" key="1">
    <source>
        <dbReference type="ARBA" id="ARBA00004123"/>
    </source>
</evidence>
<feature type="domain" description="Myb-like" evidence="5">
    <location>
        <begin position="209"/>
        <end position="250"/>
    </location>
</feature>
<feature type="region of interest" description="Disordered" evidence="4">
    <location>
        <begin position="469"/>
        <end position="492"/>
    </location>
</feature>
<feature type="compositionally biased region" description="Basic and acidic residues" evidence="4">
    <location>
        <begin position="411"/>
        <end position="426"/>
    </location>
</feature>
<feature type="domain" description="HTH myb-type" evidence="6">
    <location>
        <begin position="207"/>
        <end position="254"/>
    </location>
</feature>
<dbReference type="STRING" id="1160509.A0A3N4IJS6"/>
<name>A0A3N4IJS6_ASCIM</name>
<dbReference type="PROSITE" id="PS50090">
    <property type="entry name" value="MYB_LIKE"/>
    <property type="match status" value="1"/>
</dbReference>
<dbReference type="Pfam" id="PF13921">
    <property type="entry name" value="Myb_DNA-bind_6"/>
    <property type="match status" value="1"/>
</dbReference>
<dbReference type="GO" id="GO:0003700">
    <property type="term" value="F:DNA-binding transcription factor activity"/>
    <property type="evidence" value="ECO:0007669"/>
    <property type="project" value="TreeGrafter"/>
</dbReference>